<reference evidence="3 4" key="1">
    <citation type="submission" date="2019-07" db="EMBL/GenBank/DDBJ databases">
        <title>Complete genome sequence of Comamonas sp. NLF 7-7 isolated from livestock.</title>
        <authorList>
            <person name="Kim D.H."/>
            <person name="Kim J.G."/>
        </authorList>
    </citation>
    <scope>NUCLEOTIDE SEQUENCE [LARGE SCALE GENOMIC DNA]</scope>
    <source>
        <strain evidence="3 4">NLF 7-7</strain>
    </source>
</reference>
<dbReference type="RefSeq" id="WP_146912366.1">
    <property type="nucleotide sequence ID" value="NZ_CP042344.1"/>
</dbReference>
<dbReference type="InterPro" id="IPR046866">
    <property type="entry name" value="FapA_N"/>
</dbReference>
<dbReference type="Pfam" id="PF20250">
    <property type="entry name" value="FapA_N"/>
    <property type="match status" value="1"/>
</dbReference>
<evidence type="ECO:0000259" key="2">
    <source>
        <dbReference type="Pfam" id="PF20250"/>
    </source>
</evidence>
<sequence>MQLSLSAHGDVVLRMEPCAERAPATRAGLLAWLEEHGWGAHRINEEALERVLREGADASARMVLILAHAVDAEVQVQVARDAMQATLGIVPAQGGAPATEAMVQAALAAAGVVAGIDAEAIAQALNDPAAPPQVVARGVAPVDGRDAQFLELIAAVPDRTPRVDAQGRIDYREHDGNIVLVESGALLMRREPATEGTPGVNVLGVALPARPGRDEPFAPQLSGAAVSEQDPNLLVAAITGQPVLVRAGMTVEPVLRVAEVDVAQGNIRYDGTVHVEGDVAQGMQIHASGDIVVGGTVDGALLNTQGSIIVQGGVIARARLHAECAVQARFAEVSYLRAGTELTVRQNALGCELHALERIAVGAEAPRRGRLVGGSASAMMAIAAPLIGSVDGGLTRLVLGVNPVLQARLQQARQDEAAQHGRGESLRKLIEQLRTHGDPKGVLERAQASLEDAQASAARLQAECAQLQQQLERAREARLEIGVALEGAVDLSLAHQRLALHRGLRAGSVRLDPDGVLVHVDAQGFSEPLQP</sequence>
<organism evidence="3 4">
    <name type="scientific">Comamonas flocculans</name>
    <dbReference type="NCBI Taxonomy" id="2597701"/>
    <lineage>
        <taxon>Bacteria</taxon>
        <taxon>Pseudomonadati</taxon>
        <taxon>Pseudomonadota</taxon>
        <taxon>Betaproteobacteria</taxon>
        <taxon>Burkholderiales</taxon>
        <taxon>Comamonadaceae</taxon>
        <taxon>Comamonas</taxon>
    </lineage>
</organism>
<feature type="coiled-coil region" evidence="1">
    <location>
        <begin position="443"/>
        <end position="480"/>
    </location>
</feature>
<feature type="domain" description="Flagellar Assembly Protein A N-terminal region" evidence="2">
    <location>
        <begin position="74"/>
        <end position="245"/>
    </location>
</feature>
<dbReference type="PANTHER" id="PTHR38032:SF1">
    <property type="entry name" value="RNA-BINDING PROTEIN KHPB N-TERMINAL DOMAIN-CONTAINING PROTEIN"/>
    <property type="match status" value="1"/>
</dbReference>
<dbReference type="EMBL" id="CP042344">
    <property type="protein sequence ID" value="QEA12772.1"/>
    <property type="molecule type" value="Genomic_DNA"/>
</dbReference>
<keyword evidence="4" id="KW-1185">Reference proteome</keyword>
<proteinExistence type="predicted"/>
<dbReference type="Pfam" id="PF03961">
    <property type="entry name" value="FapA"/>
    <property type="match status" value="1"/>
</dbReference>
<dbReference type="GO" id="GO:0000902">
    <property type="term" value="P:cell morphogenesis"/>
    <property type="evidence" value="ECO:0007669"/>
    <property type="project" value="InterPro"/>
</dbReference>
<dbReference type="SUPFAM" id="SSF63848">
    <property type="entry name" value="Cell-division inhibitor MinC, C-terminal domain"/>
    <property type="match status" value="1"/>
</dbReference>
<evidence type="ECO:0000313" key="4">
    <source>
        <dbReference type="Proteomes" id="UP000321199"/>
    </source>
</evidence>
<evidence type="ECO:0000313" key="3">
    <source>
        <dbReference type="EMBL" id="QEA12772.1"/>
    </source>
</evidence>
<dbReference type="InterPro" id="IPR036145">
    <property type="entry name" value="MinC_C_sf"/>
</dbReference>
<dbReference type="OrthoDB" id="5807941at2"/>
<evidence type="ECO:0000256" key="1">
    <source>
        <dbReference type="SAM" id="Coils"/>
    </source>
</evidence>
<protein>
    <submittedName>
        <fullName evidence="3">DUF342 domain-containing protein</fullName>
    </submittedName>
</protein>
<dbReference type="InterPro" id="IPR046865">
    <property type="entry name" value="FapA_b_solenoid"/>
</dbReference>
<dbReference type="KEGG" id="cof:FOZ74_06890"/>
<dbReference type="InterPro" id="IPR005646">
    <property type="entry name" value="FapA"/>
</dbReference>
<keyword evidence="1" id="KW-0175">Coiled coil</keyword>
<dbReference type="AlphaFoldDB" id="A0A5B8RVI9"/>
<dbReference type="Proteomes" id="UP000321199">
    <property type="component" value="Chromosome"/>
</dbReference>
<accession>A0A5B8RVI9</accession>
<name>A0A5B8RVI9_9BURK</name>
<gene>
    <name evidence="3" type="ORF">FOZ74_06890</name>
</gene>
<dbReference type="PANTHER" id="PTHR38032">
    <property type="entry name" value="POLYMERASE-RELATED"/>
    <property type="match status" value="1"/>
</dbReference>